<dbReference type="Proteomes" id="UP000266723">
    <property type="component" value="Unassembled WGS sequence"/>
</dbReference>
<evidence type="ECO:0000256" key="1">
    <source>
        <dbReference type="SAM" id="MobiDB-lite"/>
    </source>
</evidence>
<evidence type="ECO:0000313" key="3">
    <source>
        <dbReference type="Proteomes" id="UP000266723"/>
    </source>
</evidence>
<name>A0ABQ7ANK2_BRACR</name>
<protein>
    <submittedName>
        <fullName evidence="2">Uncharacterized protein</fullName>
    </submittedName>
</protein>
<feature type="region of interest" description="Disordered" evidence="1">
    <location>
        <begin position="92"/>
        <end position="111"/>
    </location>
</feature>
<comment type="caution">
    <text evidence="2">The sequence shown here is derived from an EMBL/GenBank/DDBJ whole genome shotgun (WGS) entry which is preliminary data.</text>
</comment>
<sequence length="131" mass="14889">MLMEHGTIKSLTFNTKTTASKSPSTTTNKEVTKLAKTTLKILECQTRSEKHIGYELKNLHTKVDESYIDLNNKFSNLASNFKALENQFTSMASTSKRPMRSLQGKSEQHPKEYCNVILSTTSEMELSDHRK</sequence>
<keyword evidence="3" id="KW-1185">Reference proteome</keyword>
<organism evidence="2 3">
    <name type="scientific">Brassica cretica</name>
    <name type="common">Mustard</name>
    <dbReference type="NCBI Taxonomy" id="69181"/>
    <lineage>
        <taxon>Eukaryota</taxon>
        <taxon>Viridiplantae</taxon>
        <taxon>Streptophyta</taxon>
        <taxon>Embryophyta</taxon>
        <taxon>Tracheophyta</taxon>
        <taxon>Spermatophyta</taxon>
        <taxon>Magnoliopsida</taxon>
        <taxon>eudicotyledons</taxon>
        <taxon>Gunneridae</taxon>
        <taxon>Pentapetalae</taxon>
        <taxon>rosids</taxon>
        <taxon>malvids</taxon>
        <taxon>Brassicales</taxon>
        <taxon>Brassicaceae</taxon>
        <taxon>Brassiceae</taxon>
        <taxon>Brassica</taxon>
    </lineage>
</organism>
<gene>
    <name evidence="2" type="ORF">DY000_02060968</name>
</gene>
<dbReference type="EMBL" id="QGKV02001556">
    <property type="protein sequence ID" value="KAF3515554.1"/>
    <property type="molecule type" value="Genomic_DNA"/>
</dbReference>
<evidence type="ECO:0000313" key="2">
    <source>
        <dbReference type="EMBL" id="KAF3515554.1"/>
    </source>
</evidence>
<reference evidence="2 3" key="1">
    <citation type="journal article" date="2020" name="BMC Genomics">
        <title>Intraspecific diversification of the crop wild relative Brassica cretica Lam. using demographic model selection.</title>
        <authorList>
            <person name="Kioukis A."/>
            <person name="Michalopoulou V.A."/>
            <person name="Briers L."/>
            <person name="Pirintsos S."/>
            <person name="Studholme D.J."/>
            <person name="Pavlidis P."/>
            <person name="Sarris P.F."/>
        </authorList>
    </citation>
    <scope>NUCLEOTIDE SEQUENCE [LARGE SCALE GENOMIC DNA]</scope>
    <source>
        <strain evidence="3">cv. PFS-1207/04</strain>
    </source>
</reference>
<accession>A0ABQ7ANK2</accession>
<proteinExistence type="predicted"/>